<dbReference type="PANTHER" id="PTHR10151">
    <property type="entry name" value="ECTONUCLEOTIDE PYROPHOSPHATASE/PHOSPHODIESTERASE"/>
    <property type="match status" value="1"/>
</dbReference>
<dbReference type="Pfam" id="PF01663">
    <property type="entry name" value="Phosphodiest"/>
    <property type="match status" value="1"/>
</dbReference>
<proteinExistence type="predicted"/>
<gene>
    <name evidence="1" type="ORF">ACFQ16_26240</name>
</gene>
<keyword evidence="2" id="KW-1185">Reference proteome</keyword>
<dbReference type="SUPFAM" id="SSF53649">
    <property type="entry name" value="Alkaline phosphatase-like"/>
    <property type="match status" value="1"/>
</dbReference>
<sequence length="383" mass="39833">MDWIVAPDHDGRALSDVLPSLLGAMGIDGFADTIGFPGCRNAVALLIDGLGWELLRDHAADAPFLVSLLTRPPLKAGFPTTTVTSITSLGTGRCAGEHGVVGYSFADPSGGLLHPLSWGAHPAGGHRRSLLESWPPEQAQPNTTVLQRAAASGVDVRTVVPAEFQGTGLTRAALRGGAFHGVRAFGDLAAELLAAAGAPEPTLGYGYHGHLDLLGHVHGPGSPPWRLQLAQIDRLVATLAEHLPASAVLAVVADHGMVAVDPSDALDADTDPALRDGVRLVGGEVRARHVYAEPGAVADVHAAWRETIGARGVVLTGERAVDEGWFGPVVTDPVRRRIGDVIAVMRESGVIRSAAEPGESALRGQHGSLTSAEQLVPVLVVNR</sequence>
<evidence type="ECO:0000313" key="2">
    <source>
        <dbReference type="Proteomes" id="UP001597018"/>
    </source>
</evidence>
<organism evidence="1 2">
    <name type="scientific">Saccharopolyspora rosea</name>
    <dbReference type="NCBI Taxonomy" id="524884"/>
    <lineage>
        <taxon>Bacteria</taxon>
        <taxon>Bacillati</taxon>
        <taxon>Actinomycetota</taxon>
        <taxon>Actinomycetes</taxon>
        <taxon>Pseudonocardiales</taxon>
        <taxon>Pseudonocardiaceae</taxon>
        <taxon>Saccharopolyspora</taxon>
    </lineage>
</organism>
<name>A0ABW3FZ60_9PSEU</name>
<evidence type="ECO:0000313" key="1">
    <source>
        <dbReference type="EMBL" id="MFD0923258.1"/>
    </source>
</evidence>
<dbReference type="RefSeq" id="WP_345601271.1">
    <property type="nucleotide sequence ID" value="NZ_BAABLT010000031.1"/>
</dbReference>
<reference evidence="2" key="1">
    <citation type="journal article" date="2019" name="Int. J. Syst. Evol. Microbiol.">
        <title>The Global Catalogue of Microorganisms (GCM) 10K type strain sequencing project: providing services to taxonomists for standard genome sequencing and annotation.</title>
        <authorList>
            <consortium name="The Broad Institute Genomics Platform"/>
            <consortium name="The Broad Institute Genome Sequencing Center for Infectious Disease"/>
            <person name="Wu L."/>
            <person name="Ma J."/>
        </authorList>
    </citation>
    <scope>NUCLEOTIDE SEQUENCE [LARGE SCALE GENOMIC DNA]</scope>
    <source>
        <strain evidence="2">CCUG 56401</strain>
    </source>
</reference>
<accession>A0ABW3FZ60</accession>
<protein>
    <submittedName>
        <fullName evidence="1">Nucleotide pyrophosphatase/phosphodiesterase family protein</fullName>
    </submittedName>
</protein>
<dbReference type="Gene3D" id="3.40.720.10">
    <property type="entry name" value="Alkaline Phosphatase, subunit A"/>
    <property type="match status" value="1"/>
</dbReference>
<dbReference type="EMBL" id="JBHTIW010000031">
    <property type="protein sequence ID" value="MFD0923258.1"/>
    <property type="molecule type" value="Genomic_DNA"/>
</dbReference>
<dbReference type="PANTHER" id="PTHR10151:SF120">
    <property type="entry name" value="BIS(5'-ADENOSYL)-TRIPHOSPHATASE"/>
    <property type="match status" value="1"/>
</dbReference>
<dbReference type="InterPro" id="IPR017850">
    <property type="entry name" value="Alkaline_phosphatase_core_sf"/>
</dbReference>
<dbReference type="InterPro" id="IPR002591">
    <property type="entry name" value="Phosphodiest/P_Trfase"/>
</dbReference>
<dbReference type="Proteomes" id="UP001597018">
    <property type="component" value="Unassembled WGS sequence"/>
</dbReference>
<comment type="caution">
    <text evidence="1">The sequence shown here is derived from an EMBL/GenBank/DDBJ whole genome shotgun (WGS) entry which is preliminary data.</text>
</comment>